<dbReference type="RefSeq" id="YP_007007252.1">
    <property type="nucleotide sequence ID" value="NC_019526.1"/>
</dbReference>
<protein>
    <submittedName>
        <fullName evidence="1">Uncharacterized protein</fullName>
    </submittedName>
</protein>
<dbReference type="EMBL" id="JQ513383">
    <property type="protein sequence ID" value="AFA44370.1"/>
    <property type="molecule type" value="Genomic_DNA"/>
</dbReference>
<accession>H6X3Q4</accession>
<dbReference type="Proteomes" id="UP000007524">
    <property type="component" value="Segment"/>
</dbReference>
<reference evidence="1 2" key="1">
    <citation type="journal article" date="2012" name="J. Virol.">
        <title>Genome of Klebsiella sp.-Infecting Bacteriophage vB_KleM_RaK2.</title>
        <authorList>
            <person name="Simoliunas E."/>
            <person name="Kaliniene L."/>
            <person name="Truncaite L."/>
            <person name="Klausa V."/>
            <person name="Zajanckauskaite A."/>
            <person name="Meskys R."/>
        </authorList>
    </citation>
    <scope>NUCLEOTIDE SEQUENCE [LARGE SCALE GENOMIC DNA]</scope>
</reference>
<dbReference type="GeneID" id="14012685"/>
<proteinExistence type="predicted"/>
<keyword evidence="2" id="KW-1185">Reference proteome</keyword>
<name>H6X3Q4_9CAUD</name>
<organism evidence="1 2">
    <name type="scientific">Klebsiella phage vB_KleM_RaK2</name>
    <dbReference type="NCBI Taxonomy" id="1147094"/>
    <lineage>
        <taxon>Viruses</taxon>
        <taxon>Duplodnaviria</taxon>
        <taxon>Heunggongvirae</taxon>
        <taxon>Uroviricota</taxon>
        <taxon>Caudoviricetes</taxon>
        <taxon>Alcyoneusvirus</taxon>
        <taxon>Alcyoneusvirus RaK2</taxon>
    </lineage>
</organism>
<evidence type="ECO:0000313" key="2">
    <source>
        <dbReference type="Proteomes" id="UP000007524"/>
    </source>
</evidence>
<gene>
    <name evidence="1" type="ORF">RaK2_00097</name>
</gene>
<dbReference type="KEGG" id="vg:14012685"/>
<evidence type="ECO:0000313" key="1">
    <source>
        <dbReference type="EMBL" id="AFA44370.1"/>
    </source>
</evidence>
<sequence>MGTYILKHTLFDNQINKGYTYLPSCIIELYKETENNSFLSIRYQGRYDNKVKIKNELIIDDLIKQNIITQDILSELFIDRFLLNASKTLSSSVKSILNTDNRTICINPFLVKEFLKYKKQYNIDINNTILNNAMLENVKYEFMEVVTYNNSHVGKTAKQISKTSEEKRFTSLLDDNFIDYDGIEKYLPLVFDVFKFSLSDNEFTSNGRLKHNGYYYSNKARVIKFRINDDSSIEYVKLSNEEIK</sequence>